<dbReference type="AlphaFoldDB" id="A0A224YC53"/>
<name>A0A224YC53_9ACAR</name>
<feature type="chain" id="PRO_5013257018" evidence="1">
    <location>
        <begin position="25"/>
        <end position="200"/>
    </location>
</feature>
<reference evidence="2" key="1">
    <citation type="journal article" date="2017" name="Parasit. Vectors">
        <title>Sialotranscriptomics of Rhipicephalus zambeziensis reveals intricate expression profiles of secretory proteins and suggests tight temporal transcriptional regulation during blood-feeding.</title>
        <authorList>
            <person name="de Castro M.H."/>
            <person name="de Klerk D."/>
            <person name="Pienaar R."/>
            <person name="Rees D.J.G."/>
            <person name="Mans B.J."/>
        </authorList>
    </citation>
    <scope>NUCLEOTIDE SEQUENCE</scope>
    <source>
        <tissue evidence="2">Salivary glands</tissue>
    </source>
</reference>
<sequence>MTEKKLYVAALFAAFMTTVHHSQGGCNGGRPTANLYINDFLKTGKTIWTYNSTAHMSPTCKVDVIQYVNGRNVAFARIYIQNNFTVRQNLTANIPSGQMDSIYFTAQGNHCYQEQIIYLGEIGDCALIRVTQHTSCGQSRTSGLSDYVELRVYNSSIAAGPDCGCRSKFATYSSRGHRVYNADCQKILEPGCRQQTCYSG</sequence>
<evidence type="ECO:0000256" key="1">
    <source>
        <dbReference type="SAM" id="SignalP"/>
    </source>
</evidence>
<feature type="signal peptide" evidence="1">
    <location>
        <begin position="1"/>
        <end position="24"/>
    </location>
</feature>
<organism evidence="2">
    <name type="scientific">Rhipicephalus zambeziensis</name>
    <dbReference type="NCBI Taxonomy" id="60191"/>
    <lineage>
        <taxon>Eukaryota</taxon>
        <taxon>Metazoa</taxon>
        <taxon>Ecdysozoa</taxon>
        <taxon>Arthropoda</taxon>
        <taxon>Chelicerata</taxon>
        <taxon>Arachnida</taxon>
        <taxon>Acari</taxon>
        <taxon>Parasitiformes</taxon>
        <taxon>Ixodida</taxon>
        <taxon>Ixodoidea</taxon>
        <taxon>Ixodidae</taxon>
        <taxon>Rhipicephalinae</taxon>
        <taxon>Rhipicephalus</taxon>
        <taxon>Rhipicephalus</taxon>
    </lineage>
</organism>
<accession>A0A224YC53</accession>
<dbReference type="EMBL" id="GFPF01004132">
    <property type="protein sequence ID" value="MAA15278.1"/>
    <property type="molecule type" value="Transcribed_RNA"/>
</dbReference>
<proteinExistence type="predicted"/>
<evidence type="ECO:0000313" key="2">
    <source>
        <dbReference type="EMBL" id="MAA15278.1"/>
    </source>
</evidence>
<protein>
    <submittedName>
        <fullName evidence="2">Lipocalin</fullName>
    </submittedName>
</protein>
<keyword evidence="1" id="KW-0732">Signal</keyword>